<dbReference type="EMBL" id="JBIMZQ010000041">
    <property type="protein sequence ID" value="KAL3660480.1"/>
    <property type="molecule type" value="Genomic_DNA"/>
</dbReference>
<evidence type="ECO:0000256" key="1">
    <source>
        <dbReference type="ARBA" id="ARBA00022468"/>
    </source>
</evidence>
<keyword evidence="3" id="KW-0677">Repeat</keyword>
<gene>
    <name evidence="5" type="ORF">V7S43_014628</name>
</gene>
<dbReference type="Gene3D" id="3.80.10.10">
    <property type="entry name" value="Ribonuclease Inhibitor"/>
    <property type="match status" value="2"/>
</dbReference>
<evidence type="ECO:0000313" key="5">
    <source>
        <dbReference type="EMBL" id="KAL3660480.1"/>
    </source>
</evidence>
<reference evidence="5 6" key="1">
    <citation type="submission" date="2024-09" db="EMBL/GenBank/DDBJ databases">
        <title>Genome sequencing and assembly of Phytophthora oleae, isolate VK10A, causative agent of rot of olive drupes.</title>
        <authorList>
            <person name="Conti Taguali S."/>
            <person name="Riolo M."/>
            <person name="La Spada F."/>
            <person name="Cacciola S.O."/>
            <person name="Dionisio G."/>
        </authorList>
    </citation>
    <scope>NUCLEOTIDE SEQUENCE [LARGE SCALE GENOMIC DNA]</scope>
    <source>
        <strain evidence="5 6">VK10A</strain>
    </source>
</reference>
<dbReference type="InterPro" id="IPR027038">
    <property type="entry name" value="RanGap"/>
</dbReference>
<keyword evidence="6" id="KW-1185">Reference proteome</keyword>
<sequence>MAALQDAQASNVLERVESLQKLCLKAIGRHLQHFCNLRLHPALAEALSVQEKQLLFAYDLSRLDVFEPQVYLQTIDKWCAKMERRQLQRRGHFAPKRVDRAMKSFLRYVLQPSTRTQHDHPFRELEVVLGLIAAPKLKLRSSRKPRRKWISDTEENQSKDEDSAPLRVDTPQPFSQHETVCFRLPAASVGCGVIADILQHSDSIVKLRLNNCQVANAGAILLASGIRHTKMLELLDISNDDSVNRSADSMNNEIGDEGVRAIALALEQNTSVKEVDLSRNPIGSSGAVALALMLRKNVHLQRLFLDHTFIQDSAETLIDEFQASKSLNRLSLLWCSPRPGVGARLASVQARKNVP</sequence>
<dbReference type="PANTHER" id="PTHR24113">
    <property type="entry name" value="RAN GTPASE-ACTIVATING PROTEIN 1"/>
    <property type="match status" value="1"/>
</dbReference>
<comment type="caution">
    <text evidence="5">The sequence shown here is derived from an EMBL/GenBank/DDBJ whole genome shotgun (WGS) entry which is preliminary data.</text>
</comment>
<evidence type="ECO:0008006" key="7">
    <source>
        <dbReference type="Google" id="ProtNLM"/>
    </source>
</evidence>
<dbReference type="InterPro" id="IPR032675">
    <property type="entry name" value="LRR_dom_sf"/>
</dbReference>
<evidence type="ECO:0000256" key="2">
    <source>
        <dbReference type="ARBA" id="ARBA00022614"/>
    </source>
</evidence>
<dbReference type="InterPro" id="IPR001611">
    <property type="entry name" value="Leu-rich_rpt"/>
</dbReference>
<feature type="region of interest" description="Disordered" evidence="4">
    <location>
        <begin position="145"/>
        <end position="170"/>
    </location>
</feature>
<proteinExistence type="predicted"/>
<evidence type="ECO:0000256" key="3">
    <source>
        <dbReference type="ARBA" id="ARBA00022737"/>
    </source>
</evidence>
<organism evidence="5 6">
    <name type="scientific">Phytophthora oleae</name>
    <dbReference type="NCBI Taxonomy" id="2107226"/>
    <lineage>
        <taxon>Eukaryota</taxon>
        <taxon>Sar</taxon>
        <taxon>Stramenopiles</taxon>
        <taxon>Oomycota</taxon>
        <taxon>Peronosporomycetes</taxon>
        <taxon>Peronosporales</taxon>
        <taxon>Peronosporaceae</taxon>
        <taxon>Phytophthora</taxon>
    </lineage>
</organism>
<dbReference type="SUPFAM" id="SSF52047">
    <property type="entry name" value="RNI-like"/>
    <property type="match status" value="1"/>
</dbReference>
<accession>A0ABD3F0Z9</accession>
<dbReference type="GO" id="GO:0005096">
    <property type="term" value="F:GTPase activator activity"/>
    <property type="evidence" value="ECO:0007669"/>
    <property type="project" value="UniProtKB-KW"/>
</dbReference>
<keyword evidence="1" id="KW-0343">GTPase activation</keyword>
<dbReference type="PANTHER" id="PTHR24113:SF12">
    <property type="entry name" value="RAN GTPASE-ACTIVATING PROTEIN 1"/>
    <property type="match status" value="1"/>
</dbReference>
<name>A0ABD3F0Z9_9STRA</name>
<keyword evidence="2" id="KW-0433">Leucine-rich repeat</keyword>
<dbReference type="Proteomes" id="UP001632037">
    <property type="component" value="Unassembled WGS sequence"/>
</dbReference>
<dbReference type="Pfam" id="PF13516">
    <property type="entry name" value="LRR_6"/>
    <property type="match status" value="2"/>
</dbReference>
<dbReference type="SMART" id="SM00368">
    <property type="entry name" value="LRR_RI"/>
    <property type="match status" value="3"/>
</dbReference>
<protein>
    <recommendedName>
        <fullName evidence="7">BACK domain-containing protein</fullName>
    </recommendedName>
</protein>
<dbReference type="AlphaFoldDB" id="A0ABD3F0Z9"/>
<evidence type="ECO:0000313" key="6">
    <source>
        <dbReference type="Proteomes" id="UP001632037"/>
    </source>
</evidence>
<evidence type="ECO:0000256" key="4">
    <source>
        <dbReference type="SAM" id="MobiDB-lite"/>
    </source>
</evidence>